<dbReference type="Proteomes" id="UP000729402">
    <property type="component" value="Unassembled WGS sequence"/>
</dbReference>
<dbReference type="AlphaFoldDB" id="A0A8J5SH69"/>
<dbReference type="EMBL" id="JAAALK010000288">
    <property type="protein sequence ID" value="KAG8055884.1"/>
    <property type="molecule type" value="Genomic_DNA"/>
</dbReference>
<proteinExistence type="predicted"/>
<name>A0A8J5SH69_ZIZPA</name>
<reference evidence="2" key="2">
    <citation type="submission" date="2021-02" db="EMBL/GenBank/DDBJ databases">
        <authorList>
            <person name="Kimball J.A."/>
            <person name="Haas M.W."/>
            <person name="Macchietto M."/>
            <person name="Kono T."/>
            <person name="Duquette J."/>
            <person name="Shao M."/>
        </authorList>
    </citation>
    <scope>NUCLEOTIDE SEQUENCE</scope>
    <source>
        <tissue evidence="2">Fresh leaf tissue</tissue>
    </source>
</reference>
<feature type="region of interest" description="Disordered" evidence="1">
    <location>
        <begin position="126"/>
        <end position="173"/>
    </location>
</feature>
<sequence>MYEIGKFDKVVEQLFEAYVSSSKNTNVHQVTSQFDSVSGNDDLDMFLLTKREPSQGGKIDSVMAELDVDNMEQHFATTMMRTLDQQNNDMDDECYMEEDLEEDIHPPHLAAGRRLGLLKPRIGDSAGRVRARRRRSRAGSELIRPSNTIGEEGGGREVAAPSKEIGAMAAPRA</sequence>
<evidence type="ECO:0000256" key="1">
    <source>
        <dbReference type="SAM" id="MobiDB-lite"/>
    </source>
</evidence>
<keyword evidence="3" id="KW-1185">Reference proteome</keyword>
<accession>A0A8J5SH69</accession>
<gene>
    <name evidence="2" type="ORF">GUJ93_ZPchr0001g33203</name>
</gene>
<evidence type="ECO:0000313" key="3">
    <source>
        <dbReference type="Proteomes" id="UP000729402"/>
    </source>
</evidence>
<evidence type="ECO:0000313" key="2">
    <source>
        <dbReference type="EMBL" id="KAG8055884.1"/>
    </source>
</evidence>
<organism evidence="2 3">
    <name type="scientific">Zizania palustris</name>
    <name type="common">Northern wild rice</name>
    <dbReference type="NCBI Taxonomy" id="103762"/>
    <lineage>
        <taxon>Eukaryota</taxon>
        <taxon>Viridiplantae</taxon>
        <taxon>Streptophyta</taxon>
        <taxon>Embryophyta</taxon>
        <taxon>Tracheophyta</taxon>
        <taxon>Spermatophyta</taxon>
        <taxon>Magnoliopsida</taxon>
        <taxon>Liliopsida</taxon>
        <taxon>Poales</taxon>
        <taxon>Poaceae</taxon>
        <taxon>BOP clade</taxon>
        <taxon>Oryzoideae</taxon>
        <taxon>Oryzeae</taxon>
        <taxon>Zizaniinae</taxon>
        <taxon>Zizania</taxon>
    </lineage>
</organism>
<protein>
    <submittedName>
        <fullName evidence="2">Uncharacterized protein</fullName>
    </submittedName>
</protein>
<comment type="caution">
    <text evidence="2">The sequence shown here is derived from an EMBL/GenBank/DDBJ whole genome shotgun (WGS) entry which is preliminary data.</text>
</comment>
<reference evidence="2" key="1">
    <citation type="journal article" date="2021" name="bioRxiv">
        <title>Whole Genome Assembly and Annotation of Northern Wild Rice, Zizania palustris L., Supports a Whole Genome Duplication in the Zizania Genus.</title>
        <authorList>
            <person name="Haas M."/>
            <person name="Kono T."/>
            <person name="Macchietto M."/>
            <person name="Millas R."/>
            <person name="McGilp L."/>
            <person name="Shao M."/>
            <person name="Duquette J."/>
            <person name="Hirsch C.N."/>
            <person name="Kimball J."/>
        </authorList>
    </citation>
    <scope>NUCLEOTIDE SEQUENCE</scope>
    <source>
        <tissue evidence="2">Fresh leaf tissue</tissue>
    </source>
</reference>